<dbReference type="InterPro" id="IPR001633">
    <property type="entry name" value="EAL_dom"/>
</dbReference>
<evidence type="ECO:0000259" key="3">
    <source>
        <dbReference type="PROSITE" id="PS50887"/>
    </source>
</evidence>
<evidence type="ECO:0000256" key="1">
    <source>
        <dbReference type="SAM" id="Phobius"/>
    </source>
</evidence>
<dbReference type="CDD" id="cd01949">
    <property type="entry name" value="GGDEF"/>
    <property type="match status" value="1"/>
</dbReference>
<keyword evidence="1" id="KW-0812">Transmembrane</keyword>
<proteinExistence type="predicted"/>
<keyword evidence="5" id="KW-1185">Reference proteome</keyword>
<dbReference type="Gene3D" id="3.30.70.270">
    <property type="match status" value="1"/>
</dbReference>
<feature type="transmembrane region" description="Helical" evidence="1">
    <location>
        <begin position="95"/>
        <end position="112"/>
    </location>
</feature>
<feature type="domain" description="EAL" evidence="2">
    <location>
        <begin position="305"/>
        <end position="558"/>
    </location>
</feature>
<dbReference type="InterPro" id="IPR000160">
    <property type="entry name" value="GGDEF_dom"/>
</dbReference>
<sequence length="565" mass="61650">MGRYGKTLDRVRRGVDIAMIFASLMALAWPMLIEPLERQDAGLWAWSLGIAVVVAIGAAVAKATERWPLAQYAPVSAAVVMAGVRTQLGDTGPELIWLILIVTGIILVRQFLGSHTNEGLMRDLTRQRAILARQAFRDPLTGLGNRAMFMDHAKDALDDADETSTAVILFDLDGFKGINDTYGHAAGDELLKITAERLNANVRANDTVSRLGGDEFVVLLPRLADDQTADTVATRILRDLQQPVAVDDLVLTARASAGISIARGAERDVDSLLREADEALYHAKDDGKGVVRRFDPARFAEVAQRRRDESDLRRALAECQFEVHYQPIVDLDGEHTVGVEALVRWRHPIRGLLAPGDFIDLTESLGLMHNLGLWVLREACVQAVQWQREHPGFKLNVNLSATQLASPELTDEIRTVLTDTGMPADLLVLELTESAALTDLTESARVLDSLKSLGVRIALDDFGTGFSSLSHLGALPVDVVKIDKSFVQAMQESTANGSVAEAVLHIARTFNLSPVAEGVEDEAQAAMLRELACTQAQGYHFAKPMPAAELTGLLSRQTTIVLQRR</sequence>
<evidence type="ECO:0000313" key="4">
    <source>
        <dbReference type="EMBL" id="MBL7260604.1"/>
    </source>
</evidence>
<evidence type="ECO:0000259" key="2">
    <source>
        <dbReference type="PROSITE" id="PS50883"/>
    </source>
</evidence>
<comment type="caution">
    <text evidence="4">The sequence shown here is derived from an EMBL/GenBank/DDBJ whole genome shotgun (WGS) entry which is preliminary data.</text>
</comment>
<dbReference type="InterPro" id="IPR029787">
    <property type="entry name" value="Nucleotide_cyclase"/>
</dbReference>
<dbReference type="SUPFAM" id="SSF141868">
    <property type="entry name" value="EAL domain-like"/>
    <property type="match status" value="1"/>
</dbReference>
<dbReference type="SUPFAM" id="SSF55073">
    <property type="entry name" value="Nucleotide cyclase"/>
    <property type="match status" value="1"/>
</dbReference>
<reference evidence="4 5" key="1">
    <citation type="submission" date="2021-01" db="EMBL/GenBank/DDBJ databases">
        <title>Actinoplanes sp. nov. LDG1-01 isolated from lichen.</title>
        <authorList>
            <person name="Saeng-In P."/>
            <person name="Phongsopitanun W."/>
            <person name="Kanchanasin P."/>
            <person name="Yuki M."/>
            <person name="Kudo T."/>
            <person name="Ohkuma M."/>
            <person name="Tanasupawat S."/>
        </authorList>
    </citation>
    <scope>NUCLEOTIDE SEQUENCE [LARGE SCALE GENOMIC DNA]</scope>
    <source>
        <strain evidence="4 5">LDG1-01</strain>
    </source>
</reference>
<dbReference type="Pfam" id="PF00563">
    <property type="entry name" value="EAL"/>
    <property type="match status" value="1"/>
</dbReference>
<dbReference type="CDD" id="cd01948">
    <property type="entry name" value="EAL"/>
    <property type="match status" value="1"/>
</dbReference>
<dbReference type="PROSITE" id="PS50883">
    <property type="entry name" value="EAL"/>
    <property type="match status" value="1"/>
</dbReference>
<dbReference type="EMBL" id="JAENHO010000014">
    <property type="protein sequence ID" value="MBL7260604.1"/>
    <property type="molecule type" value="Genomic_DNA"/>
</dbReference>
<feature type="transmembrane region" description="Helical" evidence="1">
    <location>
        <begin position="43"/>
        <end position="60"/>
    </location>
</feature>
<dbReference type="SMART" id="SM00267">
    <property type="entry name" value="GGDEF"/>
    <property type="match status" value="1"/>
</dbReference>
<accession>A0ABS1W1M8</accession>
<dbReference type="Gene3D" id="3.20.20.450">
    <property type="entry name" value="EAL domain"/>
    <property type="match status" value="1"/>
</dbReference>
<dbReference type="SMART" id="SM00052">
    <property type="entry name" value="EAL"/>
    <property type="match status" value="1"/>
</dbReference>
<dbReference type="PANTHER" id="PTHR44757">
    <property type="entry name" value="DIGUANYLATE CYCLASE DGCP"/>
    <property type="match status" value="1"/>
</dbReference>
<dbReference type="PANTHER" id="PTHR44757:SF2">
    <property type="entry name" value="BIOFILM ARCHITECTURE MAINTENANCE PROTEIN MBAA"/>
    <property type="match status" value="1"/>
</dbReference>
<dbReference type="InterPro" id="IPR052155">
    <property type="entry name" value="Biofilm_reg_signaling"/>
</dbReference>
<keyword evidence="1" id="KW-1133">Transmembrane helix</keyword>
<name>A0ABS1W1M8_9ACTN</name>
<dbReference type="Proteomes" id="UP000598996">
    <property type="component" value="Unassembled WGS sequence"/>
</dbReference>
<organism evidence="4 5">
    <name type="scientific">Paractinoplanes lichenicola</name>
    <dbReference type="NCBI Taxonomy" id="2802976"/>
    <lineage>
        <taxon>Bacteria</taxon>
        <taxon>Bacillati</taxon>
        <taxon>Actinomycetota</taxon>
        <taxon>Actinomycetes</taxon>
        <taxon>Micromonosporales</taxon>
        <taxon>Micromonosporaceae</taxon>
        <taxon>Paractinoplanes</taxon>
    </lineage>
</organism>
<dbReference type="Pfam" id="PF00990">
    <property type="entry name" value="GGDEF"/>
    <property type="match status" value="1"/>
</dbReference>
<keyword evidence="1" id="KW-0472">Membrane</keyword>
<feature type="transmembrane region" description="Helical" evidence="1">
    <location>
        <begin position="12"/>
        <end position="31"/>
    </location>
</feature>
<feature type="domain" description="GGDEF" evidence="3">
    <location>
        <begin position="163"/>
        <end position="296"/>
    </location>
</feature>
<gene>
    <name evidence="4" type="ORF">JKJ07_40555</name>
</gene>
<dbReference type="InterPro" id="IPR035919">
    <property type="entry name" value="EAL_sf"/>
</dbReference>
<dbReference type="PROSITE" id="PS50887">
    <property type="entry name" value="GGDEF"/>
    <property type="match status" value="1"/>
</dbReference>
<protein>
    <submittedName>
        <fullName evidence="4">EAL domain-containing protein</fullName>
    </submittedName>
</protein>
<dbReference type="InterPro" id="IPR043128">
    <property type="entry name" value="Rev_trsase/Diguanyl_cyclase"/>
</dbReference>
<evidence type="ECO:0000313" key="5">
    <source>
        <dbReference type="Proteomes" id="UP000598996"/>
    </source>
</evidence>
<dbReference type="NCBIfam" id="TIGR00254">
    <property type="entry name" value="GGDEF"/>
    <property type="match status" value="1"/>
</dbReference>